<comment type="similarity">
    <text evidence="1">Belongs to the RRM RBM42 family.</text>
</comment>
<dbReference type="SMART" id="SM00361">
    <property type="entry name" value="RRM_1"/>
    <property type="match status" value="1"/>
</dbReference>
<organism evidence="10">
    <name type="scientific">Rodentolepis nana</name>
    <name type="common">Dwarf tapeworm</name>
    <name type="synonym">Hymenolepis nana</name>
    <dbReference type="NCBI Taxonomy" id="102285"/>
    <lineage>
        <taxon>Eukaryota</taxon>
        <taxon>Metazoa</taxon>
        <taxon>Spiralia</taxon>
        <taxon>Lophotrochozoa</taxon>
        <taxon>Platyhelminthes</taxon>
        <taxon>Cestoda</taxon>
        <taxon>Eucestoda</taxon>
        <taxon>Cyclophyllidea</taxon>
        <taxon>Hymenolepididae</taxon>
        <taxon>Rodentolepis</taxon>
    </lineage>
</organism>
<evidence type="ECO:0000256" key="6">
    <source>
        <dbReference type="SAM" id="MobiDB-lite"/>
    </source>
</evidence>
<dbReference type="STRING" id="102285.A0A0R3T3V1"/>
<feature type="domain" description="RRM" evidence="7">
    <location>
        <begin position="270"/>
        <end position="348"/>
    </location>
</feature>
<dbReference type="EMBL" id="UZAE01000697">
    <property type="protein sequence ID" value="VDN97562.1"/>
    <property type="molecule type" value="Genomic_DNA"/>
</dbReference>
<dbReference type="InterPro" id="IPR034215">
    <property type="entry name" value="RBM42_RRM"/>
</dbReference>
<evidence type="ECO:0000259" key="7">
    <source>
        <dbReference type="PROSITE" id="PS50102"/>
    </source>
</evidence>
<dbReference type="PROSITE" id="PS50102">
    <property type="entry name" value="RRM"/>
    <property type="match status" value="1"/>
</dbReference>
<protein>
    <recommendedName>
        <fullName evidence="2">RNA-binding protein 42</fullName>
    </recommendedName>
    <alternativeName>
        <fullName evidence="4">RNA-binding motif protein 42</fullName>
    </alternativeName>
</protein>
<feature type="compositionally biased region" description="Basic and acidic residues" evidence="6">
    <location>
        <begin position="1"/>
        <end position="20"/>
    </location>
</feature>
<dbReference type="InterPro" id="IPR050825">
    <property type="entry name" value="RBM42_RBP45_47-like"/>
</dbReference>
<dbReference type="Pfam" id="PF00076">
    <property type="entry name" value="RRM_1"/>
    <property type="match status" value="1"/>
</dbReference>
<name>A0A0R3T3V1_RODNA</name>
<dbReference type="InterPro" id="IPR012677">
    <property type="entry name" value="Nucleotide-bd_a/b_plait_sf"/>
</dbReference>
<feature type="region of interest" description="Disordered" evidence="6">
    <location>
        <begin position="1"/>
        <end position="37"/>
    </location>
</feature>
<evidence type="ECO:0000256" key="5">
    <source>
        <dbReference type="PROSITE-ProRule" id="PRU00176"/>
    </source>
</evidence>
<dbReference type="CDD" id="cd12383">
    <property type="entry name" value="RRM_RBM42"/>
    <property type="match status" value="1"/>
</dbReference>
<dbReference type="WBParaSite" id="HNAJ_0000170401-mRNA-1">
    <property type="protein sequence ID" value="HNAJ_0000170401-mRNA-1"/>
    <property type="gene ID" value="HNAJ_0000170401"/>
</dbReference>
<reference evidence="8 9" key="2">
    <citation type="submission" date="2018-11" db="EMBL/GenBank/DDBJ databases">
        <authorList>
            <consortium name="Pathogen Informatics"/>
        </authorList>
    </citation>
    <scope>NUCLEOTIDE SEQUENCE [LARGE SCALE GENOMIC DNA]</scope>
</reference>
<evidence type="ECO:0000256" key="4">
    <source>
        <dbReference type="ARBA" id="ARBA00030574"/>
    </source>
</evidence>
<dbReference type="Gene3D" id="3.30.70.330">
    <property type="match status" value="1"/>
</dbReference>
<dbReference type="AlphaFoldDB" id="A0A0R3T3V1"/>
<dbReference type="PANTHER" id="PTHR47640">
    <property type="entry name" value="TRNA SELENOCYSTEINE 1-ASSOCIATED PROTEIN 1-RELATED-RELATED"/>
    <property type="match status" value="1"/>
</dbReference>
<proteinExistence type="inferred from homology"/>
<dbReference type="InterPro" id="IPR000504">
    <property type="entry name" value="RRM_dom"/>
</dbReference>
<reference evidence="10" key="1">
    <citation type="submission" date="2017-02" db="UniProtKB">
        <authorList>
            <consortium name="WormBaseParasite"/>
        </authorList>
    </citation>
    <scope>IDENTIFICATION</scope>
</reference>
<sequence length="370" mass="40489">MDSNDLKHQQMEEEMKRFETEISSQPSTASFPTTTYQYSQPGTYPNPYVPGSQFASPSLMGTNPYFANANGIYMPPSYGMTPNYMVPPQVATTISTTPIIQAQPSVISAPPQVAAPSQLAAAVKANKEAEAAAKLATADDNIEVDDDVTRALLAAAAGVTYNHSTAVATSVSSATTTTPDTNSASTAVTSTTTPKVVPSVPAKTVIVPQSLLPTQLASSSRLSAIDQAKCRSKSSYAEELYPFQKKVYKRIAAGMVWEDPTLADWDPNDFRIFCGDLGNEVNDDTLIRAFSRYPSFRKAKVIIDKRTGKSRGYGFVSFSDPNDFTRAMREMNGKYVGNRPIKLKKSDWKSRQLETFKKKEKEKRKLGLRI</sequence>
<keyword evidence="9" id="KW-1185">Reference proteome</keyword>
<dbReference type="PANTHER" id="PTHR47640:SF11">
    <property type="entry name" value="RNA-BINDING PROTEIN 42"/>
    <property type="match status" value="1"/>
</dbReference>
<evidence type="ECO:0000313" key="9">
    <source>
        <dbReference type="Proteomes" id="UP000278807"/>
    </source>
</evidence>
<evidence type="ECO:0000256" key="3">
    <source>
        <dbReference type="ARBA" id="ARBA00022884"/>
    </source>
</evidence>
<keyword evidence="3 5" id="KW-0694">RNA-binding</keyword>
<gene>
    <name evidence="8" type="ORF">HNAJ_LOCUS1703</name>
</gene>
<evidence type="ECO:0000256" key="1">
    <source>
        <dbReference type="ARBA" id="ARBA00007408"/>
    </source>
</evidence>
<dbReference type="GO" id="GO:0003729">
    <property type="term" value="F:mRNA binding"/>
    <property type="evidence" value="ECO:0007669"/>
    <property type="project" value="InterPro"/>
</dbReference>
<accession>A0A0R3T3V1</accession>
<dbReference type="SMART" id="SM00360">
    <property type="entry name" value="RRM"/>
    <property type="match status" value="1"/>
</dbReference>
<evidence type="ECO:0000313" key="8">
    <source>
        <dbReference type="EMBL" id="VDN97562.1"/>
    </source>
</evidence>
<evidence type="ECO:0000313" key="10">
    <source>
        <dbReference type="WBParaSite" id="HNAJ_0000170401-mRNA-1"/>
    </source>
</evidence>
<dbReference type="InterPro" id="IPR003954">
    <property type="entry name" value="RRM_euk-type"/>
</dbReference>
<dbReference type="Proteomes" id="UP000278807">
    <property type="component" value="Unassembled WGS sequence"/>
</dbReference>
<dbReference type="SUPFAM" id="SSF54928">
    <property type="entry name" value="RNA-binding domain, RBD"/>
    <property type="match status" value="1"/>
</dbReference>
<dbReference type="OrthoDB" id="1749473at2759"/>
<dbReference type="InterPro" id="IPR035979">
    <property type="entry name" value="RBD_domain_sf"/>
</dbReference>
<evidence type="ECO:0000256" key="2">
    <source>
        <dbReference type="ARBA" id="ARBA00015192"/>
    </source>
</evidence>
<feature type="compositionally biased region" description="Polar residues" evidence="6">
    <location>
        <begin position="21"/>
        <end position="37"/>
    </location>
</feature>